<sequence length="130" mass="14331">MAGHTSRIRSPETSDPGQPLSEKWHVHSGTSTVARPQKIKMAKAHRDSTVASFRAAECEIRTEPSTDYLKETDTYPNQPRTNRTTDKPSLVAMHSSQAWSLCTQAKLGRYAATVHAHGLVTEFEPSLVAT</sequence>
<name>A0A8S9SEY6_BRACR</name>
<accession>A0A8S9SEY6</accession>
<feature type="region of interest" description="Disordered" evidence="1">
    <location>
        <begin position="1"/>
        <end position="46"/>
    </location>
</feature>
<dbReference type="EMBL" id="QGKX02000004">
    <property type="protein sequence ID" value="KAF3599444.1"/>
    <property type="molecule type" value="Genomic_DNA"/>
</dbReference>
<feature type="compositionally biased region" description="Basic and acidic residues" evidence="1">
    <location>
        <begin position="64"/>
        <end position="73"/>
    </location>
</feature>
<protein>
    <submittedName>
        <fullName evidence="2">Uncharacterized protein</fullName>
    </submittedName>
</protein>
<organism evidence="2 3">
    <name type="scientific">Brassica cretica</name>
    <name type="common">Mustard</name>
    <dbReference type="NCBI Taxonomy" id="69181"/>
    <lineage>
        <taxon>Eukaryota</taxon>
        <taxon>Viridiplantae</taxon>
        <taxon>Streptophyta</taxon>
        <taxon>Embryophyta</taxon>
        <taxon>Tracheophyta</taxon>
        <taxon>Spermatophyta</taxon>
        <taxon>Magnoliopsida</taxon>
        <taxon>eudicotyledons</taxon>
        <taxon>Gunneridae</taxon>
        <taxon>Pentapetalae</taxon>
        <taxon>rosids</taxon>
        <taxon>malvids</taxon>
        <taxon>Brassicales</taxon>
        <taxon>Brassicaceae</taxon>
        <taxon>Brassiceae</taxon>
        <taxon>Brassica</taxon>
    </lineage>
</organism>
<feature type="region of interest" description="Disordered" evidence="1">
    <location>
        <begin position="64"/>
        <end position="89"/>
    </location>
</feature>
<evidence type="ECO:0000313" key="3">
    <source>
        <dbReference type="Proteomes" id="UP000712600"/>
    </source>
</evidence>
<comment type="caution">
    <text evidence="2">The sequence shown here is derived from an EMBL/GenBank/DDBJ whole genome shotgun (WGS) entry which is preliminary data.</text>
</comment>
<gene>
    <name evidence="2" type="ORF">F2Q69_00036263</name>
</gene>
<proteinExistence type="predicted"/>
<dbReference type="Proteomes" id="UP000712600">
    <property type="component" value="Unassembled WGS sequence"/>
</dbReference>
<dbReference type="AlphaFoldDB" id="A0A8S9SEY6"/>
<evidence type="ECO:0000256" key="1">
    <source>
        <dbReference type="SAM" id="MobiDB-lite"/>
    </source>
</evidence>
<reference evidence="2" key="1">
    <citation type="submission" date="2019-12" db="EMBL/GenBank/DDBJ databases">
        <title>Genome sequencing and annotation of Brassica cretica.</title>
        <authorList>
            <person name="Studholme D.J."/>
            <person name="Sarris P."/>
        </authorList>
    </citation>
    <scope>NUCLEOTIDE SEQUENCE</scope>
    <source>
        <strain evidence="2">PFS-109/04</strain>
        <tissue evidence="2">Leaf</tissue>
    </source>
</reference>
<evidence type="ECO:0000313" key="2">
    <source>
        <dbReference type="EMBL" id="KAF3599444.1"/>
    </source>
</evidence>